<evidence type="ECO:0000256" key="1">
    <source>
        <dbReference type="ARBA" id="ARBA00005051"/>
    </source>
</evidence>
<protein>
    <recommendedName>
        <fullName evidence="4">2-amino-4-hydroxy-6-hydroxymethyldihydropteridine pyrophosphokinase</fullName>
        <ecNumber evidence="3">2.7.6.3</ecNumber>
    </recommendedName>
    <alternativeName>
        <fullName evidence="11">6-hydroxymethyl-7,8-dihydropterin pyrophosphokinase</fullName>
    </alternativeName>
    <alternativeName>
        <fullName evidence="12">7,8-dihydro-6-hydroxymethylpterin-pyrophosphokinase</fullName>
    </alternativeName>
</protein>
<dbReference type="Proteomes" id="UP000614272">
    <property type="component" value="Unassembled WGS sequence"/>
</dbReference>
<evidence type="ECO:0000259" key="13">
    <source>
        <dbReference type="PROSITE" id="PS00794"/>
    </source>
</evidence>
<evidence type="ECO:0000256" key="7">
    <source>
        <dbReference type="ARBA" id="ARBA00022777"/>
    </source>
</evidence>
<evidence type="ECO:0000256" key="8">
    <source>
        <dbReference type="ARBA" id="ARBA00022840"/>
    </source>
</evidence>
<keyword evidence="8" id="KW-0067">ATP-binding</keyword>
<keyword evidence="7" id="KW-0418">Kinase</keyword>
<evidence type="ECO:0000256" key="3">
    <source>
        <dbReference type="ARBA" id="ARBA00013253"/>
    </source>
</evidence>
<evidence type="ECO:0000313" key="15">
    <source>
        <dbReference type="Proteomes" id="UP000614272"/>
    </source>
</evidence>
<dbReference type="EC" id="2.7.6.3" evidence="3"/>
<evidence type="ECO:0000256" key="6">
    <source>
        <dbReference type="ARBA" id="ARBA00022741"/>
    </source>
</evidence>
<proteinExistence type="inferred from homology"/>
<accession>A0ABQ1R5Y9</accession>
<dbReference type="SUPFAM" id="SSF55083">
    <property type="entry name" value="6-hydroxymethyl-7,8-dihydropterin pyrophosphokinase, HPPK"/>
    <property type="match status" value="1"/>
</dbReference>
<gene>
    <name evidence="14" type="primary">folK</name>
    <name evidence="14" type="ORF">GCM10011357_13160</name>
</gene>
<evidence type="ECO:0000256" key="5">
    <source>
        <dbReference type="ARBA" id="ARBA00022679"/>
    </source>
</evidence>
<keyword evidence="15" id="KW-1185">Reference proteome</keyword>
<evidence type="ECO:0000256" key="10">
    <source>
        <dbReference type="ARBA" id="ARBA00029409"/>
    </source>
</evidence>
<evidence type="ECO:0000256" key="2">
    <source>
        <dbReference type="ARBA" id="ARBA00005810"/>
    </source>
</evidence>
<keyword evidence="5" id="KW-0808">Transferase</keyword>
<comment type="function">
    <text evidence="10">Catalyzes the transfer of pyrophosphate from adenosine triphosphate (ATP) to 6-hydroxymethyl-7,8-dihydropterin, an enzymatic step in folate biosynthesis pathway.</text>
</comment>
<keyword evidence="6" id="KW-0547">Nucleotide-binding</keyword>
<comment type="similarity">
    <text evidence="2">Belongs to the HPPK family.</text>
</comment>
<dbReference type="PROSITE" id="PS00794">
    <property type="entry name" value="HPPK"/>
    <property type="match status" value="1"/>
</dbReference>
<dbReference type="PANTHER" id="PTHR43071">
    <property type="entry name" value="2-AMINO-4-HYDROXY-6-HYDROXYMETHYLDIHYDROPTERIDINE PYROPHOSPHOKINASE"/>
    <property type="match status" value="1"/>
</dbReference>
<organism evidence="14 15">
    <name type="scientific">Lacimicrobium alkaliphilum</name>
    <dbReference type="NCBI Taxonomy" id="1526571"/>
    <lineage>
        <taxon>Bacteria</taxon>
        <taxon>Pseudomonadati</taxon>
        <taxon>Pseudomonadota</taxon>
        <taxon>Gammaproteobacteria</taxon>
        <taxon>Alteromonadales</taxon>
        <taxon>Alteromonadaceae</taxon>
        <taxon>Lacimicrobium</taxon>
    </lineage>
</organism>
<dbReference type="InterPro" id="IPR000550">
    <property type="entry name" value="Hppk"/>
</dbReference>
<evidence type="ECO:0000313" key="14">
    <source>
        <dbReference type="EMBL" id="GGD59250.1"/>
    </source>
</evidence>
<comment type="pathway">
    <text evidence="1">Cofactor biosynthesis; tetrahydrofolate biosynthesis; 2-amino-4-hydroxy-6-hydroxymethyl-7,8-dihydropteridine diphosphate from 7,8-dihydroneopterin triphosphate: step 4/4.</text>
</comment>
<dbReference type="CDD" id="cd00483">
    <property type="entry name" value="HPPK"/>
    <property type="match status" value="1"/>
</dbReference>
<name>A0ABQ1R5Y9_9ALTE</name>
<dbReference type="NCBIfam" id="TIGR01498">
    <property type="entry name" value="folK"/>
    <property type="match status" value="1"/>
</dbReference>
<dbReference type="PANTHER" id="PTHR43071:SF1">
    <property type="entry name" value="2-AMINO-4-HYDROXY-6-HYDROXYMETHYLDIHYDROPTERIDINE PYROPHOSPHOKINASE"/>
    <property type="match status" value="1"/>
</dbReference>
<evidence type="ECO:0000256" key="9">
    <source>
        <dbReference type="ARBA" id="ARBA00022909"/>
    </source>
</evidence>
<dbReference type="Gene3D" id="3.30.70.560">
    <property type="entry name" value="7,8-Dihydro-6-hydroxymethylpterin-pyrophosphokinase HPPK"/>
    <property type="match status" value="1"/>
</dbReference>
<evidence type="ECO:0000256" key="12">
    <source>
        <dbReference type="ARBA" id="ARBA00033413"/>
    </source>
</evidence>
<dbReference type="InterPro" id="IPR035907">
    <property type="entry name" value="Hppk_sf"/>
</dbReference>
<dbReference type="RefSeq" id="WP_099034717.1">
    <property type="nucleotide sequence ID" value="NZ_BMGJ01000004.1"/>
</dbReference>
<sequence length="173" mass="19229">MTVAYVGLGSNLADPRQQLLAALRALHQSEEIRLLGCSSFYQSVPMGPQDQPDFINAVAQLDTVLPAHDLLDLMQSIEQQQGRQRKAERWGARTLDLDLLLFGSQQIDTTRLRVPHYGLAEREFVLYPLSELSPDLVLPDGTTLNALLRQCDAKGLTVVFNRADIWKSVTGSV</sequence>
<comment type="caution">
    <text evidence="14">The sequence shown here is derived from an EMBL/GenBank/DDBJ whole genome shotgun (WGS) entry which is preliminary data.</text>
</comment>
<reference evidence="15" key="1">
    <citation type="journal article" date="2019" name="Int. J. Syst. Evol. Microbiol.">
        <title>The Global Catalogue of Microorganisms (GCM) 10K type strain sequencing project: providing services to taxonomists for standard genome sequencing and annotation.</title>
        <authorList>
            <consortium name="The Broad Institute Genomics Platform"/>
            <consortium name="The Broad Institute Genome Sequencing Center for Infectious Disease"/>
            <person name="Wu L."/>
            <person name="Ma J."/>
        </authorList>
    </citation>
    <scope>NUCLEOTIDE SEQUENCE [LARGE SCALE GENOMIC DNA]</scope>
    <source>
        <strain evidence="15">CGMCC 1.12923</strain>
    </source>
</reference>
<keyword evidence="9" id="KW-0289">Folate biosynthesis</keyword>
<evidence type="ECO:0000256" key="4">
    <source>
        <dbReference type="ARBA" id="ARBA00016218"/>
    </source>
</evidence>
<dbReference type="EMBL" id="BMGJ01000004">
    <property type="protein sequence ID" value="GGD59250.1"/>
    <property type="molecule type" value="Genomic_DNA"/>
</dbReference>
<dbReference type="Pfam" id="PF01288">
    <property type="entry name" value="HPPK"/>
    <property type="match status" value="1"/>
</dbReference>
<feature type="domain" description="7,8-dihydro-6-hydroxymethylpterin-pyrophosphokinase" evidence="13">
    <location>
        <begin position="89"/>
        <end position="100"/>
    </location>
</feature>
<evidence type="ECO:0000256" key="11">
    <source>
        <dbReference type="ARBA" id="ARBA00029766"/>
    </source>
</evidence>